<name>A0A0G0H3T7_9BACT</name>
<protein>
    <submittedName>
        <fullName evidence="1">Uncharacterized protein</fullName>
    </submittedName>
</protein>
<evidence type="ECO:0000313" key="1">
    <source>
        <dbReference type="EMBL" id="KKQ37928.1"/>
    </source>
</evidence>
<dbReference type="Proteomes" id="UP000034591">
    <property type="component" value="Unassembled WGS sequence"/>
</dbReference>
<gene>
    <name evidence="1" type="ORF">US53_C0006G0022</name>
</gene>
<accession>A0A0G0H3T7</accession>
<comment type="caution">
    <text evidence="1">The sequence shown here is derived from an EMBL/GenBank/DDBJ whole genome shotgun (WGS) entry which is preliminary data.</text>
</comment>
<feature type="non-terminal residue" evidence="1">
    <location>
        <position position="69"/>
    </location>
</feature>
<dbReference type="EMBL" id="LBTI01000006">
    <property type="protein sequence ID" value="KKQ37928.1"/>
    <property type="molecule type" value="Genomic_DNA"/>
</dbReference>
<dbReference type="STRING" id="1618545.US53_C0006G0022"/>
<organism evidence="1 2">
    <name type="scientific">Candidatus Woesebacteria bacterium GW2011_GWA1_37_7</name>
    <dbReference type="NCBI Taxonomy" id="1618545"/>
    <lineage>
        <taxon>Bacteria</taxon>
        <taxon>Candidatus Woeseibacteriota</taxon>
    </lineage>
</organism>
<proteinExistence type="predicted"/>
<evidence type="ECO:0000313" key="2">
    <source>
        <dbReference type="Proteomes" id="UP000034591"/>
    </source>
</evidence>
<sequence>MLRKNPFLIIFLATLFLLSTILLIKGLFLYRENGTLNVQVEKNDNTSAGVVNDLPDMEEYFNDGFSGET</sequence>
<dbReference type="AlphaFoldDB" id="A0A0G0H3T7"/>
<reference evidence="1 2" key="1">
    <citation type="journal article" date="2015" name="Nature">
        <title>rRNA introns, odd ribosomes, and small enigmatic genomes across a large radiation of phyla.</title>
        <authorList>
            <person name="Brown C.T."/>
            <person name="Hug L.A."/>
            <person name="Thomas B.C."/>
            <person name="Sharon I."/>
            <person name="Castelle C.J."/>
            <person name="Singh A."/>
            <person name="Wilkins M.J."/>
            <person name="Williams K.H."/>
            <person name="Banfield J.F."/>
        </authorList>
    </citation>
    <scope>NUCLEOTIDE SEQUENCE [LARGE SCALE GENOMIC DNA]</scope>
</reference>